<dbReference type="Gene3D" id="3.40.50.300">
    <property type="entry name" value="P-loop containing nucleotide triphosphate hydrolases"/>
    <property type="match status" value="1"/>
</dbReference>
<dbReference type="InterPro" id="IPR040612">
    <property type="entry name" value="ArsA_HSP20-like"/>
</dbReference>
<dbReference type="Gene3D" id="2.60.40.790">
    <property type="match status" value="1"/>
</dbReference>
<comment type="similarity">
    <text evidence="1">Belongs to the arsA ATPase family.</text>
</comment>
<dbReference type="Proteomes" id="UP000194632">
    <property type="component" value="Unassembled WGS sequence"/>
</dbReference>
<dbReference type="InterPro" id="IPR008978">
    <property type="entry name" value="HSP20-like_chaperone"/>
</dbReference>
<dbReference type="EMBL" id="NGFO01000008">
    <property type="protein sequence ID" value="OUC79250.1"/>
    <property type="molecule type" value="Genomic_DNA"/>
</dbReference>
<dbReference type="Pfam" id="PF17886">
    <property type="entry name" value="ArsA_HSP20"/>
    <property type="match status" value="1"/>
</dbReference>
<dbReference type="STRING" id="417102.CA982_09270"/>
<evidence type="ECO:0000256" key="1">
    <source>
        <dbReference type="ARBA" id="ARBA00011040"/>
    </source>
</evidence>
<feature type="domain" description="ArsA HSP20-like" evidence="4">
    <location>
        <begin position="347"/>
        <end position="397"/>
    </location>
</feature>
<gene>
    <name evidence="5" type="ORF">CA982_09270</name>
</gene>
<proteinExistence type="inferred from homology"/>
<evidence type="ECO:0000313" key="6">
    <source>
        <dbReference type="Proteomes" id="UP000194632"/>
    </source>
</evidence>
<evidence type="ECO:0000259" key="4">
    <source>
        <dbReference type="Pfam" id="PF17886"/>
    </source>
</evidence>
<name>A0A243QD50_9ACTN</name>
<dbReference type="OrthoDB" id="9780677at2"/>
<dbReference type="Pfam" id="PF02374">
    <property type="entry name" value="ArsA_ATPase"/>
    <property type="match status" value="1"/>
</dbReference>
<feature type="domain" description="ArsA/GET3 Anion-transporting ATPase-like" evidence="3">
    <location>
        <begin position="36"/>
        <end position="253"/>
    </location>
</feature>
<evidence type="ECO:0000256" key="2">
    <source>
        <dbReference type="SAM" id="MobiDB-lite"/>
    </source>
</evidence>
<dbReference type="InterPro" id="IPR027417">
    <property type="entry name" value="P-loop_NTPase"/>
</dbReference>
<dbReference type="InterPro" id="IPR025723">
    <property type="entry name" value="ArsA/GET3_ATPase-like"/>
</dbReference>
<protein>
    <submittedName>
        <fullName evidence="5">Chromosome partitioning protein ParA</fullName>
    </submittedName>
</protein>
<dbReference type="RefSeq" id="WP_086535042.1">
    <property type="nucleotide sequence ID" value="NZ_NGFO01000008.1"/>
</dbReference>
<dbReference type="AlphaFoldDB" id="A0A243QD50"/>
<feature type="region of interest" description="Disordered" evidence="2">
    <location>
        <begin position="13"/>
        <end position="34"/>
    </location>
</feature>
<accession>A0A243QD50</accession>
<organism evidence="5 6">
    <name type="scientific">Gordonia lacunae</name>
    <dbReference type="NCBI Taxonomy" id="417102"/>
    <lineage>
        <taxon>Bacteria</taxon>
        <taxon>Bacillati</taxon>
        <taxon>Actinomycetota</taxon>
        <taxon>Actinomycetes</taxon>
        <taxon>Mycobacteriales</taxon>
        <taxon>Gordoniaceae</taxon>
        <taxon>Gordonia</taxon>
    </lineage>
</organism>
<evidence type="ECO:0000313" key="5">
    <source>
        <dbReference type="EMBL" id="OUC79250.1"/>
    </source>
</evidence>
<comment type="caution">
    <text evidence="5">The sequence shown here is derived from an EMBL/GenBank/DDBJ whole genome shotgun (WGS) entry which is preliminary data.</text>
</comment>
<evidence type="ECO:0000259" key="3">
    <source>
        <dbReference type="Pfam" id="PF02374"/>
    </source>
</evidence>
<keyword evidence="6" id="KW-1185">Reference proteome</keyword>
<sequence length="409" mass="43828">MVLGPGGSGVSAIAAGGATQRPAANRPTRATPRSGLAVAESDTLLITVDRWSPVHDWARVYRRPDEPVVVSKYLHLLSLDRLDLTERTWSAFVEVLEHTVSRSKTTLPGVGTLAGIDAAELTSLPGIDDFLVLRRIRDEAVSGRWQRIVVDCSGCGDPLQFLRGGAVLSQALNRFWPRHRRLAMAAERPMVAQLTAAVDAIDRDCLDIAELFADPHAVAVHLVLAADDRSRRLTGYHLAAADLMGLPLASVQVNAGVGAEPAAVIADMVRAELADAAGSRSVRVQVVDKSADTIDRMARLRKLSVSLPEPHGVPRGSAAAEVEAGQGRVDGKPAGPVYRLSWPQRLPDPDSLGLGRSGDDLLVTIAGFRHPVRLPSVLRRCTVVDADWDGTHLGIGFVPDPSVWPKPQN</sequence>
<reference evidence="5 6" key="1">
    <citation type="submission" date="2017-05" db="EMBL/GenBank/DDBJ databases">
        <title>Biotechnological potential of actinobacteria isolated from South African environments.</title>
        <authorList>
            <person name="Le Roes-Hill M."/>
            <person name="Prins A."/>
            <person name="Durrell K.A."/>
        </authorList>
    </citation>
    <scope>NUCLEOTIDE SEQUENCE [LARGE SCALE GENOMIC DNA]</scope>
    <source>
        <strain evidence="5">BS2</strain>
    </source>
</reference>